<dbReference type="InterPro" id="IPR008271">
    <property type="entry name" value="Ser/Thr_kinase_AS"/>
</dbReference>
<keyword evidence="1" id="KW-0723">Serine/threonine-protein kinase</keyword>
<evidence type="ECO:0000256" key="7">
    <source>
        <dbReference type="PROSITE-ProRule" id="PRU10141"/>
    </source>
</evidence>
<gene>
    <name evidence="9" type="ORF">NLI96_g3100</name>
</gene>
<evidence type="ECO:0000256" key="6">
    <source>
        <dbReference type="ARBA" id="ARBA00022840"/>
    </source>
</evidence>
<keyword evidence="10" id="KW-1185">Reference proteome</keyword>
<evidence type="ECO:0000256" key="3">
    <source>
        <dbReference type="ARBA" id="ARBA00022679"/>
    </source>
</evidence>
<dbReference type="Proteomes" id="UP001212997">
    <property type="component" value="Unassembled WGS sequence"/>
</dbReference>
<name>A0AAD5V9G3_9APHY</name>
<feature type="domain" description="Protein kinase" evidence="8">
    <location>
        <begin position="114"/>
        <end position="421"/>
    </location>
</feature>
<feature type="binding site" evidence="7">
    <location>
        <position position="147"/>
    </location>
    <ligand>
        <name>ATP</name>
        <dbReference type="ChEBI" id="CHEBI:30616"/>
    </ligand>
</feature>
<dbReference type="AlphaFoldDB" id="A0AAD5V9G3"/>
<proteinExistence type="predicted"/>
<evidence type="ECO:0000313" key="10">
    <source>
        <dbReference type="Proteomes" id="UP001212997"/>
    </source>
</evidence>
<evidence type="ECO:0000256" key="5">
    <source>
        <dbReference type="ARBA" id="ARBA00022777"/>
    </source>
</evidence>
<dbReference type="Gene3D" id="3.30.200.20">
    <property type="entry name" value="Phosphorylase Kinase, domain 1"/>
    <property type="match status" value="2"/>
</dbReference>
<dbReference type="PROSITE" id="PS00107">
    <property type="entry name" value="PROTEIN_KINASE_ATP"/>
    <property type="match status" value="1"/>
</dbReference>
<evidence type="ECO:0000313" key="9">
    <source>
        <dbReference type="EMBL" id="KAJ3488059.1"/>
    </source>
</evidence>
<keyword evidence="6 7" id="KW-0067">ATP-binding</keyword>
<dbReference type="PROSITE" id="PS50011">
    <property type="entry name" value="PROTEIN_KINASE_DOM"/>
    <property type="match status" value="1"/>
</dbReference>
<evidence type="ECO:0000256" key="1">
    <source>
        <dbReference type="ARBA" id="ARBA00022527"/>
    </source>
</evidence>
<dbReference type="GO" id="GO:0004674">
    <property type="term" value="F:protein serine/threonine kinase activity"/>
    <property type="evidence" value="ECO:0007669"/>
    <property type="project" value="UniProtKB-KW"/>
</dbReference>
<dbReference type="SMART" id="SM00220">
    <property type="entry name" value="S_TKc"/>
    <property type="match status" value="1"/>
</dbReference>
<keyword evidence="5" id="KW-0418">Kinase</keyword>
<dbReference type="Gene3D" id="1.10.510.10">
    <property type="entry name" value="Transferase(Phosphotransferase) domain 1"/>
    <property type="match status" value="1"/>
</dbReference>
<evidence type="ECO:0000259" key="8">
    <source>
        <dbReference type="PROSITE" id="PS50011"/>
    </source>
</evidence>
<evidence type="ECO:0000256" key="2">
    <source>
        <dbReference type="ARBA" id="ARBA00022553"/>
    </source>
</evidence>
<dbReference type="InterPro" id="IPR011009">
    <property type="entry name" value="Kinase-like_dom_sf"/>
</dbReference>
<keyword evidence="4 7" id="KW-0547">Nucleotide-binding</keyword>
<keyword evidence="3" id="KW-0808">Transferase</keyword>
<dbReference type="InterPro" id="IPR017441">
    <property type="entry name" value="Protein_kinase_ATP_BS"/>
</dbReference>
<dbReference type="EMBL" id="JANAWD010000075">
    <property type="protein sequence ID" value="KAJ3488059.1"/>
    <property type="molecule type" value="Genomic_DNA"/>
</dbReference>
<accession>A0AAD5V9G3</accession>
<dbReference type="Pfam" id="PF00069">
    <property type="entry name" value="Pkinase"/>
    <property type="match status" value="1"/>
</dbReference>
<organism evidence="9 10">
    <name type="scientific">Meripilus lineatus</name>
    <dbReference type="NCBI Taxonomy" id="2056292"/>
    <lineage>
        <taxon>Eukaryota</taxon>
        <taxon>Fungi</taxon>
        <taxon>Dikarya</taxon>
        <taxon>Basidiomycota</taxon>
        <taxon>Agaricomycotina</taxon>
        <taxon>Agaricomycetes</taxon>
        <taxon>Polyporales</taxon>
        <taxon>Meripilaceae</taxon>
        <taxon>Meripilus</taxon>
    </lineage>
</organism>
<dbReference type="PANTHER" id="PTHR24351">
    <property type="entry name" value="RIBOSOMAL PROTEIN S6 KINASE"/>
    <property type="match status" value="1"/>
</dbReference>
<dbReference type="GO" id="GO:0005524">
    <property type="term" value="F:ATP binding"/>
    <property type="evidence" value="ECO:0007669"/>
    <property type="project" value="UniProtKB-UniRule"/>
</dbReference>
<reference evidence="9" key="1">
    <citation type="submission" date="2022-07" db="EMBL/GenBank/DDBJ databases">
        <title>Genome Sequence of Physisporinus lineatus.</title>
        <authorList>
            <person name="Buettner E."/>
        </authorList>
    </citation>
    <scope>NUCLEOTIDE SEQUENCE</scope>
    <source>
        <strain evidence="9">VT162</strain>
    </source>
</reference>
<protein>
    <recommendedName>
        <fullName evidence="8">Protein kinase domain-containing protein</fullName>
    </recommendedName>
</protein>
<dbReference type="InterPro" id="IPR000719">
    <property type="entry name" value="Prot_kinase_dom"/>
</dbReference>
<dbReference type="SUPFAM" id="SSF56112">
    <property type="entry name" value="Protein kinase-like (PK-like)"/>
    <property type="match status" value="1"/>
</dbReference>
<sequence length="562" mass="62465">MVLFGKIESLFNKSGKKADLTSFIALATAAKGPHAEDFYTAEFINHMVSQGATPGDVNAYIPVDLSHQREQSFDIVKKFPTPVANADAPVGNLVSPPPIVAVLPAPAPLSLFDFSVTKELGAGAFGTVYLTRHRPSDTAIALKVIKKYPDDDHIPERGLCTQILEEKFARGPGDKTWGITKLALDEFVALQRVRGRRNMLQILGAFHDKRNWCIATKYYPHGDLEKALKVHRRFPVELVKFFAADMLCNLETLGELGIVHRDLKPANMLFGDRGHITFADFGLARCFETHMIDVEKAFFPPQEVESLVKNAHERTRGMCGTPEYVAPEIYRKEYYSYSADVWSVGVIIYRMLVGGSPWDPYLHKYNYKMGEVILNEPVTINKYVRDAIKLDPKAENFVLSMLDKNPLTRPTPAQLKAHPWFKKFNWEKHAHSSAPKGWAPTTNSYRVSTPVRRPFIRGGPPVLPSEDPFPLFSFVSPALVNTSSVPSTPIISSPSPNLLTPSPEPVWVPTTMSTLMGSSSPATLVGTPSLGTSTHSSRARSFSRLKAWVRGVFGVRSSKWTT</sequence>
<keyword evidence="2" id="KW-0597">Phosphoprotein</keyword>
<dbReference type="PROSITE" id="PS00108">
    <property type="entry name" value="PROTEIN_KINASE_ST"/>
    <property type="match status" value="1"/>
</dbReference>
<evidence type="ECO:0000256" key="4">
    <source>
        <dbReference type="ARBA" id="ARBA00022741"/>
    </source>
</evidence>
<comment type="caution">
    <text evidence="9">The sequence shown here is derived from an EMBL/GenBank/DDBJ whole genome shotgun (WGS) entry which is preliminary data.</text>
</comment>